<dbReference type="AlphaFoldDB" id="T1GBW5"/>
<evidence type="ECO:0000313" key="1">
    <source>
        <dbReference type="EnsemblMetazoa" id="MESCA000754-PA"/>
    </source>
</evidence>
<reference evidence="2" key="1">
    <citation type="submission" date="2013-02" db="EMBL/GenBank/DDBJ databases">
        <authorList>
            <person name="Hughes D."/>
        </authorList>
    </citation>
    <scope>NUCLEOTIDE SEQUENCE</scope>
    <source>
        <strain>Durham</strain>
        <strain evidence="2">NC isolate 2 -- Noor lab</strain>
    </source>
</reference>
<organism evidence="1 2">
    <name type="scientific">Megaselia scalaris</name>
    <name type="common">Humpbacked fly</name>
    <name type="synonym">Phora scalaris</name>
    <dbReference type="NCBI Taxonomy" id="36166"/>
    <lineage>
        <taxon>Eukaryota</taxon>
        <taxon>Metazoa</taxon>
        <taxon>Ecdysozoa</taxon>
        <taxon>Arthropoda</taxon>
        <taxon>Hexapoda</taxon>
        <taxon>Insecta</taxon>
        <taxon>Pterygota</taxon>
        <taxon>Neoptera</taxon>
        <taxon>Endopterygota</taxon>
        <taxon>Diptera</taxon>
        <taxon>Brachycera</taxon>
        <taxon>Muscomorpha</taxon>
        <taxon>Platypezoidea</taxon>
        <taxon>Phoridae</taxon>
        <taxon>Megaseliini</taxon>
        <taxon>Megaselia</taxon>
    </lineage>
</organism>
<accession>T1GBW5</accession>
<sequence>MSLALFAPYQCDRSWNSHFTPNRDELYRAMNHFGIPSKLINLSQIYLELCKSCRGSLRKVPVFKRIPPRRCAIV</sequence>
<reference evidence="1" key="2">
    <citation type="submission" date="2015-06" db="UniProtKB">
        <authorList>
            <consortium name="EnsemblMetazoa"/>
        </authorList>
    </citation>
    <scope>IDENTIFICATION</scope>
</reference>
<proteinExistence type="predicted"/>
<name>T1GBW5_MEGSC</name>
<protein>
    <submittedName>
        <fullName evidence="1">Uncharacterized protein</fullName>
    </submittedName>
</protein>
<dbReference type="Proteomes" id="UP000015102">
    <property type="component" value="Unassembled WGS sequence"/>
</dbReference>
<keyword evidence="2" id="KW-1185">Reference proteome</keyword>
<dbReference type="HOGENOM" id="CLU_2690651_0_0_1"/>
<evidence type="ECO:0000313" key="2">
    <source>
        <dbReference type="Proteomes" id="UP000015102"/>
    </source>
</evidence>
<dbReference type="EnsemblMetazoa" id="MESCA000754-RA">
    <property type="protein sequence ID" value="MESCA000754-PA"/>
    <property type="gene ID" value="MESCA000754"/>
</dbReference>
<dbReference type="EMBL" id="CAQQ02121512">
    <property type="status" value="NOT_ANNOTATED_CDS"/>
    <property type="molecule type" value="Genomic_DNA"/>
</dbReference>